<dbReference type="AlphaFoldDB" id="A0A918WZB5"/>
<evidence type="ECO:0000313" key="3">
    <source>
        <dbReference type="Proteomes" id="UP000638353"/>
    </source>
</evidence>
<feature type="compositionally biased region" description="Basic and acidic residues" evidence="1">
    <location>
        <begin position="179"/>
        <end position="190"/>
    </location>
</feature>
<feature type="region of interest" description="Disordered" evidence="1">
    <location>
        <begin position="114"/>
        <end position="197"/>
    </location>
</feature>
<evidence type="ECO:0000256" key="1">
    <source>
        <dbReference type="SAM" id="MobiDB-lite"/>
    </source>
</evidence>
<evidence type="ECO:0000313" key="2">
    <source>
        <dbReference type="EMBL" id="GHC97247.1"/>
    </source>
</evidence>
<gene>
    <name evidence="2" type="ORF">GCM10010334_38370</name>
</gene>
<dbReference type="EMBL" id="BMVC01000007">
    <property type="protein sequence ID" value="GHC97247.1"/>
    <property type="molecule type" value="Genomic_DNA"/>
</dbReference>
<sequence>MCTGPHRVVSDGAYGRDMVDQNAAVPDSAALHDFATWEPLLRILRIDGAVEWDAPYRRVRGSIGLRTWDLAAWRHLPSPGRAATEAMERIRRAPAAAGLEEVMFDATAERAGRTTMRLHGSSPAVESGGSPYPGGAPSGRGRGSGAVASPARSCSGGGTGSLHRSGSAGGDTPRAPSRRARDGGGGDHCRGATARGHGPADWRVLLDAGAVPRSLLAAKVRGRETDAPLTVTALANEIPTLWNRPLIVRTVLDGDLGPRSATDGAQNPTEGVRYSS</sequence>
<feature type="compositionally biased region" description="Polar residues" evidence="1">
    <location>
        <begin position="263"/>
        <end position="276"/>
    </location>
</feature>
<organism evidence="2 3">
    <name type="scientific">Streptomyces finlayi</name>
    <dbReference type="NCBI Taxonomy" id="67296"/>
    <lineage>
        <taxon>Bacteria</taxon>
        <taxon>Bacillati</taxon>
        <taxon>Actinomycetota</taxon>
        <taxon>Actinomycetes</taxon>
        <taxon>Kitasatosporales</taxon>
        <taxon>Streptomycetaceae</taxon>
        <taxon>Streptomyces</taxon>
    </lineage>
</organism>
<name>A0A918WZB5_9ACTN</name>
<comment type="caution">
    <text evidence="2">The sequence shown here is derived from an EMBL/GenBank/DDBJ whole genome shotgun (WGS) entry which is preliminary data.</text>
</comment>
<proteinExistence type="predicted"/>
<reference evidence="2" key="1">
    <citation type="journal article" date="2014" name="Int. J. Syst. Evol. Microbiol.">
        <title>Complete genome sequence of Corynebacterium casei LMG S-19264T (=DSM 44701T), isolated from a smear-ripened cheese.</title>
        <authorList>
            <consortium name="US DOE Joint Genome Institute (JGI-PGF)"/>
            <person name="Walter F."/>
            <person name="Albersmeier A."/>
            <person name="Kalinowski J."/>
            <person name="Ruckert C."/>
        </authorList>
    </citation>
    <scope>NUCLEOTIDE SEQUENCE</scope>
    <source>
        <strain evidence="2">JCM 4637</strain>
    </source>
</reference>
<accession>A0A918WZB5</accession>
<feature type="region of interest" description="Disordered" evidence="1">
    <location>
        <begin position="255"/>
        <end position="276"/>
    </location>
</feature>
<dbReference type="Proteomes" id="UP000638353">
    <property type="component" value="Unassembled WGS sequence"/>
</dbReference>
<protein>
    <submittedName>
        <fullName evidence="2">Uncharacterized protein</fullName>
    </submittedName>
</protein>
<reference evidence="2" key="2">
    <citation type="submission" date="2020-09" db="EMBL/GenBank/DDBJ databases">
        <authorList>
            <person name="Sun Q."/>
            <person name="Ohkuma M."/>
        </authorList>
    </citation>
    <scope>NUCLEOTIDE SEQUENCE</scope>
    <source>
        <strain evidence="2">JCM 4637</strain>
    </source>
</reference>